<dbReference type="InterPro" id="IPR013656">
    <property type="entry name" value="PAS_4"/>
</dbReference>
<dbReference type="InterPro" id="IPR052155">
    <property type="entry name" value="Biofilm_reg_signaling"/>
</dbReference>
<dbReference type="SMART" id="SM00267">
    <property type="entry name" value="GGDEF"/>
    <property type="match status" value="1"/>
</dbReference>
<dbReference type="InterPro" id="IPR035919">
    <property type="entry name" value="EAL_sf"/>
</dbReference>
<dbReference type="Gene3D" id="3.30.450.20">
    <property type="entry name" value="PAS domain"/>
    <property type="match status" value="2"/>
</dbReference>
<dbReference type="PROSITE" id="PS50887">
    <property type="entry name" value="GGDEF"/>
    <property type="match status" value="1"/>
</dbReference>
<dbReference type="Pfam" id="PF00563">
    <property type="entry name" value="EAL"/>
    <property type="match status" value="1"/>
</dbReference>
<dbReference type="CDD" id="cd01948">
    <property type="entry name" value="EAL"/>
    <property type="match status" value="1"/>
</dbReference>
<keyword evidence="3 6" id="KW-0812">Transmembrane</keyword>
<dbReference type="CDD" id="cd12914">
    <property type="entry name" value="PDC1_DGC_like"/>
    <property type="match status" value="1"/>
</dbReference>
<dbReference type="KEGG" id="mdi:METDI4475"/>
<accession>C7CFG9</accession>
<comment type="subcellular location">
    <subcellularLocation>
        <location evidence="1">Cell membrane</location>
        <topology evidence="1">Multi-pass membrane protein</topology>
    </subcellularLocation>
</comment>
<dbReference type="Pfam" id="PF00990">
    <property type="entry name" value="GGDEF"/>
    <property type="match status" value="1"/>
</dbReference>
<evidence type="ECO:0000256" key="1">
    <source>
        <dbReference type="ARBA" id="ARBA00004651"/>
    </source>
</evidence>
<dbReference type="Pfam" id="PF08448">
    <property type="entry name" value="PAS_4"/>
    <property type="match status" value="1"/>
</dbReference>
<feature type="domain" description="GGDEF" evidence="9">
    <location>
        <begin position="490"/>
        <end position="625"/>
    </location>
</feature>
<organism evidence="10 11">
    <name type="scientific">Methylorubrum extorquens (strain DSM 6343 / CIP 106787 / DM4)</name>
    <name type="common">Methylobacterium extorquens</name>
    <dbReference type="NCBI Taxonomy" id="661410"/>
    <lineage>
        <taxon>Bacteria</taxon>
        <taxon>Pseudomonadati</taxon>
        <taxon>Pseudomonadota</taxon>
        <taxon>Alphaproteobacteria</taxon>
        <taxon>Hyphomicrobiales</taxon>
        <taxon>Methylobacteriaceae</taxon>
        <taxon>Methylorubrum</taxon>
    </lineage>
</organism>
<dbReference type="Pfam" id="PF02743">
    <property type="entry name" value="dCache_1"/>
    <property type="match status" value="1"/>
</dbReference>
<dbReference type="HOGENOM" id="CLU_316380_0_0_5"/>
<dbReference type="InterPro" id="IPR033479">
    <property type="entry name" value="dCache_1"/>
</dbReference>
<dbReference type="SMART" id="SM00091">
    <property type="entry name" value="PAS"/>
    <property type="match status" value="1"/>
</dbReference>
<dbReference type="InterPro" id="IPR001633">
    <property type="entry name" value="EAL_dom"/>
</dbReference>
<dbReference type="AlphaFoldDB" id="C7CFG9"/>
<dbReference type="Gene3D" id="3.30.70.270">
    <property type="match status" value="1"/>
</dbReference>
<dbReference type="Gene3D" id="6.10.340.10">
    <property type="match status" value="1"/>
</dbReference>
<evidence type="ECO:0000256" key="4">
    <source>
        <dbReference type="ARBA" id="ARBA00022989"/>
    </source>
</evidence>
<evidence type="ECO:0000313" key="10">
    <source>
        <dbReference type="EMBL" id="CAX26103.1"/>
    </source>
</evidence>
<dbReference type="InterPro" id="IPR043128">
    <property type="entry name" value="Rev_trsase/Diguanyl_cyclase"/>
</dbReference>
<dbReference type="PANTHER" id="PTHR44757">
    <property type="entry name" value="DIGUANYLATE CYCLASE DGCP"/>
    <property type="match status" value="1"/>
</dbReference>
<feature type="transmembrane region" description="Helical" evidence="6">
    <location>
        <begin position="274"/>
        <end position="295"/>
    </location>
</feature>
<dbReference type="CDD" id="cd01949">
    <property type="entry name" value="GGDEF"/>
    <property type="match status" value="1"/>
</dbReference>
<dbReference type="EMBL" id="FP103042">
    <property type="protein sequence ID" value="CAX26103.1"/>
    <property type="molecule type" value="Genomic_DNA"/>
</dbReference>
<dbReference type="PANTHER" id="PTHR44757:SF2">
    <property type="entry name" value="BIOFILM ARCHITECTURE MAINTENANCE PROTEIN MBAA"/>
    <property type="match status" value="1"/>
</dbReference>
<dbReference type="GeneID" id="72992773"/>
<dbReference type="SMART" id="SM00052">
    <property type="entry name" value="EAL"/>
    <property type="match status" value="1"/>
</dbReference>
<keyword evidence="4 6" id="KW-1133">Transmembrane helix</keyword>
<evidence type="ECO:0000256" key="3">
    <source>
        <dbReference type="ARBA" id="ARBA00022692"/>
    </source>
</evidence>
<gene>
    <name evidence="10" type="ORF">METD_I4475</name>
</gene>
<keyword evidence="10" id="KW-0808">Transferase</keyword>
<proteinExistence type="predicted"/>
<dbReference type="PROSITE" id="PS50885">
    <property type="entry name" value="HAMP"/>
    <property type="match status" value="1"/>
</dbReference>
<evidence type="ECO:0000313" key="11">
    <source>
        <dbReference type="Proteomes" id="UP000008070"/>
    </source>
</evidence>
<protein>
    <submittedName>
        <fullName evidence="10">Diguanylate cyclase (GGDEF)/phosphodiesterase (EAL), with PAS sensor, signal transduction histidine kinase and methyl-accepting chemotaxis domains putative membrane-associated protein</fullName>
    </submittedName>
</protein>
<dbReference type="Proteomes" id="UP000008070">
    <property type="component" value="Chromosome"/>
</dbReference>
<sequence length="922" mass="99437">MSLLIRLLLLAMLGVLPSSFLAIWHAAGARQDELSEASSKAQREAQLAAAGQKRMVDGARQLLLALSAVPAIRDHDEARCGPMLRQLVGEFGIYTVLGVAGPEGRIWCSSAQPGTDVSVRPGFRRAVETRSFAIGGYVVGRVTGRRTLHFTLPMYSEDGTLLGVLSAGLDLERLAADLGSIATTPGSTLILVDPDGHVLVDLPSGERVGELLPSHLRKAVSRPEPTLLDMEWTSGRREFVGVVPIAAQPGAPFVVAVGIDYEQALAGAHQRGSWVLSVSAAALAAALLGTWWFAVRFIRRPLARLIEVVEGWRRGDGQACAGAVEAVTEIAQLGRAFDDMAEAVAKRKKRLRDALESTTDSVWAIDKTWHVTFINGRSRAHLEGRELVGKHLWEAFPELVGGPVWDAFRRVMSERAPTKVTFHNETVGGHLEANVFPSSNGGIVTFTRNVTEQVRAQEELRRLAYQDPLTDLPNRRGFWEMTAGALESGQPLAVLLLDLDGFKHVNDTFGHGAGDELLREAATRLAQALGTDGTLARLGGDEFVALLAGASVSASAGTTARRMLGSLSERSFPIRGHVLPILASAGVVVATAGEQTNPEKLLANADLALYAAKAAGGGVVRTFTARDRKEYEARRLLEDEVERAALRGEFELHYQPQVRLADGMLVGAEALIRWRHPEQGLLTPAAFLETLEASRHARVVGAWIIDEACRQAASWRKAGFELRVGVNLFAEQLVAGDLVEVVDGALRSAGLPAEALEIELTENIALRQQSSMLMPLRELKERGVGIAFDDFGTGFASLTALRDFPVTRLKIDRSFIMKLAPGSHDAAIVEAVLTLARSLGLEVIAEGIETEAQEAFLASRGCDEGQGYRYGKPMDPAAFLAAATASRNAIIRRSQPRMRIIESHPVLECAATHAIGSKLTNM</sequence>
<keyword evidence="10" id="KW-0418">Kinase</keyword>
<dbReference type="GO" id="GO:0005886">
    <property type="term" value="C:plasma membrane"/>
    <property type="evidence" value="ECO:0007669"/>
    <property type="project" value="UniProtKB-SubCell"/>
</dbReference>
<dbReference type="NCBIfam" id="TIGR00254">
    <property type="entry name" value="GGDEF"/>
    <property type="match status" value="1"/>
</dbReference>
<name>C7CFG9_METED</name>
<dbReference type="SUPFAM" id="SSF55073">
    <property type="entry name" value="Nucleotide cyclase"/>
    <property type="match status" value="1"/>
</dbReference>
<feature type="domain" description="EAL" evidence="7">
    <location>
        <begin position="634"/>
        <end position="887"/>
    </location>
</feature>
<dbReference type="Gene3D" id="3.20.20.450">
    <property type="entry name" value="EAL domain"/>
    <property type="match status" value="1"/>
</dbReference>
<dbReference type="InterPro" id="IPR000160">
    <property type="entry name" value="GGDEF_dom"/>
</dbReference>
<feature type="domain" description="HAMP" evidence="8">
    <location>
        <begin position="296"/>
        <end position="349"/>
    </location>
</feature>
<dbReference type="InterPro" id="IPR003660">
    <property type="entry name" value="HAMP_dom"/>
</dbReference>
<dbReference type="SUPFAM" id="SSF55785">
    <property type="entry name" value="PYP-like sensor domain (PAS domain)"/>
    <property type="match status" value="1"/>
</dbReference>
<dbReference type="InterPro" id="IPR000014">
    <property type="entry name" value="PAS"/>
</dbReference>
<dbReference type="RefSeq" id="WP_015823792.1">
    <property type="nucleotide sequence ID" value="NC_012988.1"/>
</dbReference>
<evidence type="ECO:0000259" key="8">
    <source>
        <dbReference type="PROSITE" id="PS50885"/>
    </source>
</evidence>
<dbReference type="SUPFAM" id="SSF141868">
    <property type="entry name" value="EAL domain-like"/>
    <property type="match status" value="1"/>
</dbReference>
<evidence type="ECO:0000256" key="2">
    <source>
        <dbReference type="ARBA" id="ARBA00022475"/>
    </source>
</evidence>
<evidence type="ECO:0000256" key="5">
    <source>
        <dbReference type="ARBA" id="ARBA00023136"/>
    </source>
</evidence>
<dbReference type="InterPro" id="IPR035965">
    <property type="entry name" value="PAS-like_dom_sf"/>
</dbReference>
<evidence type="ECO:0000259" key="7">
    <source>
        <dbReference type="PROSITE" id="PS50883"/>
    </source>
</evidence>
<evidence type="ECO:0000256" key="6">
    <source>
        <dbReference type="SAM" id="Phobius"/>
    </source>
</evidence>
<dbReference type="GO" id="GO:0007165">
    <property type="term" value="P:signal transduction"/>
    <property type="evidence" value="ECO:0007669"/>
    <property type="project" value="InterPro"/>
</dbReference>
<keyword evidence="5 6" id="KW-0472">Membrane</keyword>
<dbReference type="PROSITE" id="PS50883">
    <property type="entry name" value="EAL"/>
    <property type="match status" value="1"/>
</dbReference>
<keyword evidence="2" id="KW-1003">Cell membrane</keyword>
<reference evidence="11" key="1">
    <citation type="journal article" date="2009" name="PLoS ONE">
        <title>Methylobacterium genome sequences: a reference blueprint to investigate microbial metabolism of C1 compounds from natural and industrial sources.</title>
        <authorList>
            <person name="Vuilleumier S."/>
            <person name="Chistoserdova L."/>
            <person name="Lee M.-C."/>
            <person name="Bringel F."/>
            <person name="Lajus A."/>
            <person name="Zhou Y."/>
            <person name="Gourion B."/>
            <person name="Barbe V."/>
            <person name="Chang J."/>
            <person name="Cruveiller S."/>
            <person name="Dossat C."/>
            <person name="Gillett W."/>
            <person name="Gruffaz C."/>
            <person name="Haugen E."/>
            <person name="Hourcade E."/>
            <person name="Levy R."/>
            <person name="Mangenot S."/>
            <person name="Muller E."/>
            <person name="Nadalig T."/>
            <person name="Pagni M."/>
            <person name="Penny C."/>
            <person name="Peyraud R."/>
            <person name="Robinson D.G."/>
            <person name="Roche D."/>
            <person name="Rouy Z."/>
            <person name="Saenampechek C."/>
            <person name="Salvignol G."/>
            <person name="Vallenet D."/>
            <person name="Wu Z."/>
            <person name="Marx C.J."/>
            <person name="Vorholt J.A."/>
            <person name="Olson M.V."/>
            <person name="Kaul R."/>
            <person name="Weissenbach J."/>
            <person name="Medigue C."/>
            <person name="Lidstrom M.E."/>
        </authorList>
    </citation>
    <scope>NUCLEOTIDE SEQUENCE [LARGE SCALE GENOMIC DNA]</scope>
    <source>
        <strain evidence="11">DSM 6343 / CIP 106787 / DM4</strain>
    </source>
</reference>
<dbReference type="InterPro" id="IPR029787">
    <property type="entry name" value="Nucleotide_cyclase"/>
</dbReference>
<evidence type="ECO:0000259" key="9">
    <source>
        <dbReference type="PROSITE" id="PS50887"/>
    </source>
</evidence>
<dbReference type="GO" id="GO:0016301">
    <property type="term" value="F:kinase activity"/>
    <property type="evidence" value="ECO:0007669"/>
    <property type="project" value="UniProtKB-KW"/>
</dbReference>
<dbReference type="CDD" id="cd18774">
    <property type="entry name" value="PDC2_HK_sensor"/>
    <property type="match status" value="1"/>
</dbReference>